<reference evidence="1 2" key="1">
    <citation type="submission" date="2012-12" db="EMBL/GenBank/DDBJ databases">
        <title>Genome assembly of Fulvivirga imtechensis AK7.</title>
        <authorList>
            <person name="Nupur N."/>
            <person name="Khatri I."/>
            <person name="Kumar R."/>
            <person name="Subramanian S."/>
            <person name="Pinnaka A."/>
        </authorList>
    </citation>
    <scope>NUCLEOTIDE SEQUENCE [LARGE SCALE GENOMIC DNA]</scope>
    <source>
        <strain evidence="1 2">AK7</strain>
    </source>
</reference>
<accession>L8JN14</accession>
<name>L8JN14_9BACT</name>
<gene>
    <name evidence="1" type="ORF">C900_03910</name>
</gene>
<evidence type="ECO:0000313" key="2">
    <source>
        <dbReference type="Proteomes" id="UP000011135"/>
    </source>
</evidence>
<keyword evidence="2" id="KW-1185">Reference proteome</keyword>
<dbReference type="EMBL" id="AMZN01000055">
    <property type="protein sequence ID" value="ELR70225.1"/>
    <property type="molecule type" value="Genomic_DNA"/>
</dbReference>
<sequence length="42" mass="4758">MLKPGELFIYIYSFTVKENRAISILNMALSLGFLFPSNASLF</sequence>
<proteinExistence type="predicted"/>
<organism evidence="1 2">
    <name type="scientific">Fulvivirga imtechensis AK7</name>
    <dbReference type="NCBI Taxonomy" id="1237149"/>
    <lineage>
        <taxon>Bacteria</taxon>
        <taxon>Pseudomonadati</taxon>
        <taxon>Bacteroidota</taxon>
        <taxon>Cytophagia</taxon>
        <taxon>Cytophagales</taxon>
        <taxon>Fulvivirgaceae</taxon>
        <taxon>Fulvivirga</taxon>
    </lineage>
</organism>
<comment type="caution">
    <text evidence="1">The sequence shown here is derived from an EMBL/GenBank/DDBJ whole genome shotgun (WGS) entry which is preliminary data.</text>
</comment>
<dbReference type="AlphaFoldDB" id="L8JN14"/>
<protein>
    <submittedName>
        <fullName evidence="1">Uncharacterized protein</fullName>
    </submittedName>
</protein>
<dbReference type="Proteomes" id="UP000011135">
    <property type="component" value="Unassembled WGS sequence"/>
</dbReference>
<evidence type="ECO:0000313" key="1">
    <source>
        <dbReference type="EMBL" id="ELR70225.1"/>
    </source>
</evidence>